<dbReference type="AlphaFoldDB" id="A0A6B3QG62"/>
<proteinExistence type="predicted"/>
<protein>
    <submittedName>
        <fullName evidence="1">Sel1 repeat family protein</fullName>
    </submittedName>
</protein>
<reference evidence="1" key="1">
    <citation type="journal article" date="2020" name="Microorganisms">
        <title>Isolation, Genomic and Metabolomic Characterization of Streptomyces tendae VITAKN with Quorum Sensing Inhibitory Activity from Southern India.</title>
        <authorList>
            <person name="Ishaque N.M."/>
            <person name="Burgsdorf I."/>
            <person name="Limlingan Malit J.J."/>
            <person name="Saha S."/>
            <person name="Teta R."/>
            <person name="Ewe D."/>
            <person name="Kannabiran K."/>
            <person name="Hrouzek P."/>
            <person name="Steindler L."/>
            <person name="Costantino V."/>
            <person name="Saurav K."/>
        </authorList>
    </citation>
    <scope>NUCLEOTIDE SEQUENCE</scope>
    <source>
        <strain evidence="1">VITAKN</strain>
    </source>
</reference>
<gene>
    <name evidence="1" type="ORF">GUR47_10115</name>
</gene>
<organism evidence="1">
    <name type="scientific">Streptomyces tendae</name>
    <dbReference type="NCBI Taxonomy" id="1932"/>
    <lineage>
        <taxon>Bacteria</taxon>
        <taxon>Bacillati</taxon>
        <taxon>Actinomycetota</taxon>
        <taxon>Actinomycetes</taxon>
        <taxon>Kitasatosporales</taxon>
        <taxon>Streptomycetaceae</taxon>
        <taxon>Streptomyces</taxon>
    </lineage>
</organism>
<sequence>MSVPDSQQRAGVTVVRHSSSILDDLRRVGAFKRDRLSGKPSDNALSKVPESAVSRDTVGAWLRGRRLPQRLEPLLAVVGRIRIEAARRGLLREHVDSLGGTVEELLDEARWRALWEAEHLSRAQAVRGGVEGRLARKALEDEERRVRQAALADRPRPVRWWSQQRLGVHPAVPGRKVAGTEFVLPMFVPRPHDADLREIVSEACAEDASPRFVVVCGASCTGKTRSACEALAAVPEDFDLLFPADSEGLLAVLDADALSPGTVLWLNEAFDYFDTTTGDAVATSLLRRLDGDGPLLVIATLWPEQMDALTTRKRSPEQDNPHHNVRELFSRQARRVDLPRSFGGNVDAVRHAAVHDASLAAALETDGENLTQVLAAGPDLVRHYEQPTGEHGIYGSALMTVAMDAHRMGLALLPVPFLEAAASGYLTDQQRSQAGRDWFAGALAYARTLIKDTTRPLQEAPRPSGMGAMPGVLRLADYLQYHGRRTRWGRCPPPSFWEAASIHLSDGGDLSRLADAARARGRFRHASLLYAAAARAGSAEARVALARSREEAGDRTAAVRLVLPAAERGHVGAMIMLALLHNRAGNRTAALEIARAAAQTEAPYAMLAYGFLRQVVGLSSDDVPPPPLSYPEARHEGELSKLFGKVMRFVRGDDDRTADWTAWFSDAENLAYESAIAGAPYALARIALFRKWEGDVQGAARMYELAVDSGHLGALKGLARIRNESPDAYMHRGLEPDGSLANPWAWWDPDSPCADPAPLQAR</sequence>
<name>A0A6B3QG62_STRTE</name>
<dbReference type="SUPFAM" id="SSF81901">
    <property type="entry name" value="HCP-like"/>
    <property type="match status" value="1"/>
</dbReference>
<dbReference type="Gene3D" id="1.25.40.10">
    <property type="entry name" value="Tetratricopeptide repeat domain"/>
    <property type="match status" value="1"/>
</dbReference>
<dbReference type="InterPro" id="IPR011990">
    <property type="entry name" value="TPR-like_helical_dom_sf"/>
</dbReference>
<accession>A0A6B3QG62</accession>
<evidence type="ECO:0000313" key="1">
    <source>
        <dbReference type="EMBL" id="NEV87013.1"/>
    </source>
</evidence>
<dbReference type="EMBL" id="JAAIFS010000002">
    <property type="protein sequence ID" value="NEV87013.1"/>
    <property type="molecule type" value="Genomic_DNA"/>
</dbReference>
<comment type="caution">
    <text evidence="1">The sequence shown here is derived from an EMBL/GenBank/DDBJ whole genome shotgun (WGS) entry which is preliminary data.</text>
</comment>